<dbReference type="OrthoDB" id="8434295at2759"/>
<evidence type="ECO:0000313" key="3">
    <source>
        <dbReference type="EMBL" id="VFT96458.1"/>
    </source>
</evidence>
<dbReference type="AlphaFoldDB" id="A0A485LEI4"/>
<dbReference type="PROSITE" id="PS50003">
    <property type="entry name" value="PH_DOMAIN"/>
    <property type="match status" value="1"/>
</dbReference>
<dbReference type="InterPro" id="IPR011993">
    <property type="entry name" value="PH-like_dom_sf"/>
</dbReference>
<organism evidence="3 4">
    <name type="scientific">Aphanomyces stellatus</name>
    <dbReference type="NCBI Taxonomy" id="120398"/>
    <lineage>
        <taxon>Eukaryota</taxon>
        <taxon>Sar</taxon>
        <taxon>Stramenopiles</taxon>
        <taxon>Oomycota</taxon>
        <taxon>Saprolegniomycetes</taxon>
        <taxon>Saprolegniales</taxon>
        <taxon>Verrucalvaceae</taxon>
        <taxon>Aphanomyces</taxon>
    </lineage>
</organism>
<name>A0A485LEI4_9STRA</name>
<dbReference type="EMBL" id="CAADRA010006736">
    <property type="protein sequence ID" value="VFT96458.1"/>
    <property type="molecule type" value="Genomic_DNA"/>
</dbReference>
<evidence type="ECO:0000313" key="2">
    <source>
        <dbReference type="EMBL" id="KAF0688648.1"/>
    </source>
</evidence>
<dbReference type="SUPFAM" id="SSF50729">
    <property type="entry name" value="PH domain-like"/>
    <property type="match status" value="1"/>
</dbReference>
<dbReference type="EMBL" id="VJMH01006713">
    <property type="protein sequence ID" value="KAF0688648.1"/>
    <property type="molecule type" value="Genomic_DNA"/>
</dbReference>
<reference evidence="2" key="2">
    <citation type="submission" date="2019-06" db="EMBL/GenBank/DDBJ databases">
        <title>Genomics analysis of Aphanomyces spp. identifies a new class of oomycete effector associated with host adaptation.</title>
        <authorList>
            <person name="Gaulin E."/>
        </authorList>
    </citation>
    <scope>NUCLEOTIDE SEQUENCE</scope>
    <source>
        <strain evidence="2">CBS 578.67</strain>
    </source>
</reference>
<dbReference type="Proteomes" id="UP000332933">
    <property type="component" value="Unassembled WGS sequence"/>
</dbReference>
<accession>A0A485LEI4</accession>
<dbReference type="Gene3D" id="2.30.29.30">
    <property type="entry name" value="Pleckstrin-homology domain (PH domain)/Phosphotyrosine-binding domain (PTB)"/>
    <property type="match status" value="1"/>
</dbReference>
<keyword evidence="4" id="KW-1185">Reference proteome</keyword>
<dbReference type="SMART" id="SM00233">
    <property type="entry name" value="PH"/>
    <property type="match status" value="1"/>
</dbReference>
<reference evidence="3 4" key="1">
    <citation type="submission" date="2019-03" db="EMBL/GenBank/DDBJ databases">
        <authorList>
            <person name="Gaulin E."/>
            <person name="Dumas B."/>
        </authorList>
    </citation>
    <scope>NUCLEOTIDE SEQUENCE [LARGE SCALE GENOMIC DNA]</scope>
    <source>
        <strain evidence="3">CBS 568.67</strain>
    </source>
</reference>
<dbReference type="Pfam" id="PF00169">
    <property type="entry name" value="PH"/>
    <property type="match status" value="1"/>
</dbReference>
<sequence>MCDHKPVYKPAPILVKEGALFKRGGGTSYFGRRNWKRRYFTLTTSDLLYVDACSGKLKGCMDISTCGQDALEIQPDDCPKTGSSDATVWRLAIQAPHRRLFVAAATENEMLAWANAFLKVFKANERDHPAQCTLIKAIE</sequence>
<evidence type="ECO:0000259" key="1">
    <source>
        <dbReference type="PROSITE" id="PS50003"/>
    </source>
</evidence>
<dbReference type="InterPro" id="IPR001849">
    <property type="entry name" value="PH_domain"/>
</dbReference>
<gene>
    <name evidence="3" type="primary">Aste57867_19760</name>
    <name evidence="2" type="ORF">As57867_019695</name>
    <name evidence="3" type="ORF">ASTE57867_19760</name>
</gene>
<feature type="domain" description="PH" evidence="1">
    <location>
        <begin position="13"/>
        <end position="122"/>
    </location>
</feature>
<evidence type="ECO:0000313" key="4">
    <source>
        <dbReference type="Proteomes" id="UP000332933"/>
    </source>
</evidence>
<protein>
    <submittedName>
        <fullName evidence="3">Aste57867_19760 protein</fullName>
    </submittedName>
</protein>
<proteinExistence type="predicted"/>